<reference evidence="2" key="1">
    <citation type="submission" date="2019-10" db="EMBL/GenBank/DDBJ databases">
        <authorList>
            <consortium name="Genoscope - CEA"/>
            <person name="William W."/>
        </authorList>
    </citation>
    <scope>NUCLEOTIDE SEQUENCE [LARGE SCALE GENOMIC DNA]</scope>
    <source>
        <strain evidence="2">BBR_PRJEB10992</strain>
    </source>
</reference>
<dbReference type="EMBL" id="CZCU02000156">
    <property type="protein sequence ID" value="VXD24104.1"/>
    <property type="molecule type" value="Genomic_DNA"/>
</dbReference>
<protein>
    <submittedName>
        <fullName evidence="2">Uncharacterized protein</fullName>
    </submittedName>
</protein>
<evidence type="ECO:0000313" key="3">
    <source>
        <dbReference type="Proteomes" id="UP000184550"/>
    </source>
</evidence>
<organism evidence="2 3">
    <name type="scientific">Planktothrix serta PCC 8927</name>
    <dbReference type="NCBI Taxonomy" id="671068"/>
    <lineage>
        <taxon>Bacteria</taxon>
        <taxon>Bacillati</taxon>
        <taxon>Cyanobacteriota</taxon>
        <taxon>Cyanophyceae</taxon>
        <taxon>Oscillatoriophycideae</taxon>
        <taxon>Oscillatoriales</taxon>
        <taxon>Microcoleaceae</taxon>
        <taxon>Planktothrix</taxon>
    </lineage>
</organism>
<keyword evidence="1" id="KW-0472">Membrane</keyword>
<dbReference type="AlphaFoldDB" id="A0A7Z9E582"/>
<sequence length="103" mass="11979">MQINLNIFRTVEESMSCPRNRHGQPKCHITAHPDHPQDKFCSTCGQRFQEANYFRDIVFLTSILLAVIILNLVRVSSSPPPQSPRPISNINNYRWVDLIHRDH</sequence>
<dbReference type="Proteomes" id="UP000184550">
    <property type="component" value="Unassembled WGS sequence"/>
</dbReference>
<evidence type="ECO:0000313" key="2">
    <source>
        <dbReference type="EMBL" id="VXD24104.1"/>
    </source>
</evidence>
<accession>A0A7Z9E582</accession>
<comment type="caution">
    <text evidence="2">The sequence shown here is derived from an EMBL/GenBank/DDBJ whole genome shotgun (WGS) entry which is preliminary data.</text>
</comment>
<feature type="transmembrane region" description="Helical" evidence="1">
    <location>
        <begin position="57"/>
        <end position="76"/>
    </location>
</feature>
<evidence type="ECO:0000256" key="1">
    <source>
        <dbReference type="SAM" id="Phobius"/>
    </source>
</evidence>
<gene>
    <name evidence="2" type="ORF">PL8927_790188</name>
</gene>
<name>A0A7Z9E582_9CYAN</name>
<keyword evidence="1" id="KW-1133">Transmembrane helix</keyword>
<keyword evidence="3" id="KW-1185">Reference proteome</keyword>
<keyword evidence="1" id="KW-0812">Transmembrane</keyword>
<proteinExistence type="predicted"/>